<keyword evidence="1" id="KW-0653">Protein transport</keyword>
<sequence>MSDKPPPLGEIEPMDVDSLDTQIDECNVVRPFDEKQLRYSLNKLRFTICQNVPSETPSATESVKHKKTFDVGDLENFLPTDEHVQSELVASAVPLHETNATDSAVQASNKCGNTADRCNATTSNSKEVKETNVPHKNSHASVLVHETNLNDSEAPAQTHDSSQDMKTPALAPKVHPTGQVKRSRLNITIYQHSPSENACANVVEATEHQPGPSSAEKDVLTRVRPDSQVQRAIQQSEIPIPSTSMEKHNLDSRLNMISQVPNGFSAEENNQRSQDQFTRGRGKGIEGAVGSEMAHHNATGTNRSALLYQSGGSQDSKWQNGNSPKNASDASDSEDSDIDQATTEYDNISDIEGVISGLNEFTHHKWALSSSTHRLSVGRSGSWYDGDFDGNCMSGFGTLFSSDKLQFVQGTWRDNRLIDIQSCQFIDQGADKWTIYLRKQADGFLLTFDEDGFTARAQLCSRMPGVDFASSFRNIKLAFFRNLTITCVISDKLQLNRESALSQFKKALEHVIYDSINSVDFAFVLITLRKFLKQNSSQVILTELANNTSVPDNLRNAAANLLERENTLSNRRLELLKFSRDTMPSKLNVISTVHSVYADATKLHRQRLMDKCPSVLPKLIASISEVISDKIIYVSKADIEVFHHLASLTKEHCLLTFFESLHCGLFEKLDKIDSSCSPSDIMPLSTPVYGFLFKSFFEIISEISLQAENCSIETMLTQSDGKWKLLDEIRWNQDRKNSRRILLTRESLDCQYRFIFKLLRQFEPKNYFLGKKFNYDFKVMSVEEDPEDDSWVLKQFKKLRNRIIGKKNFTDMPEDRQVWLYILDHTIDKVLLKNKSDSKSYLELFKPLLEGHATFLSSCPTNSYESFRVVTHNILLFMIQTYPLFQDSEKLTDEDVVILEKQMKYISKVSTDMKSGASDSSDFRNLMEEYIRYWGLRHLIALDESNCPDYLVSLIKGVHKVLLQMVEIPLDKTVRVPPLVNYFRELNDFMEDFKDIDFPSIWYIKSNFDLAGVIGKIDNKIAYETKCSYKVIDLKRFVEGFEDGSLPQHYIIHVVQKLLECARDSLSKNWISTCDQSEAQLEGSGALLGAMRSSFLYLKEQPDYRDFELFSDESIQPFLRVVNNCTVLKEFKIRVNVVKESFWYIRKMDEIGVVQALELFSAINNGKLNTEKLKQCYNRYLEKYNEYISDAKSKNPLNSVNGIVTSMKREYEDFEEFANWGEDFKLVELPKILAGLSAVWSLLVSKDVSSSGKFLKPHCIQILCIMRLLSVDNSAQGVEHHLAQVLTGQGKSVILGLLSAFLAFTGHEVRVVCYSSYLANRDETDFKDFFLAFGVCDDISYGTFDDMASQLLKPEIDGQKISLRVLVKSLVLEHRPWKAPCSPTSGISRTVLMIDEVDVFFSKNVYGSLYGTASCIKVPGMPQIQEKIWTVVCGSNHGHEALYDIITRYIDKNIKSGIQEFEEYRKFRLKPGSFSVLDYDIDNNLIVRKFTNQSLLETHIKKMINYAIYVSRHNICLNEYRIIDGRIRGRDSINGDFRSYIGYEVIFRYFKLKKSDFAHENFENYGYINLNVGCISYAKLPEEFSLILGVSGTLSNLRDHENEAIKSYNIHSMSVLPSFFGESNLKFNQVDNFCIMQSINEWGSKIFEHTNAIIEKQRSVLVFFDTESKLEYFKNDYANKFDRLNVLTESTAEALKAKYIDEAGITSTVTLATRMMGRGVDYKSSLAVEKKGGVHVIQTFFSLDVKEETQIKGRTARKDNKGSYELILCEEHLIGDKLLKKNDPSSRDYNNLHQTRLELMNIEGAKNAEEIKNCEKKHNKTMEYYGIGVRRP</sequence>
<dbReference type="InterPro" id="IPR011115">
    <property type="entry name" value="SecA_DEAD"/>
</dbReference>
<dbReference type="GO" id="GO:0005524">
    <property type="term" value="F:ATP binding"/>
    <property type="evidence" value="ECO:0007669"/>
    <property type="project" value="InterPro"/>
</dbReference>
<dbReference type="SUPFAM" id="SSF52540">
    <property type="entry name" value="P-loop containing nucleoside triphosphate hydrolases"/>
    <property type="match status" value="2"/>
</dbReference>
<dbReference type="PANTHER" id="PTHR30612">
    <property type="entry name" value="SECA INNER MEMBRANE COMPONENT OF SEC PROTEIN SECRETION SYSTEM"/>
    <property type="match status" value="1"/>
</dbReference>
<dbReference type="InterPro" id="IPR000185">
    <property type="entry name" value="SecA"/>
</dbReference>
<accession>A0A146M1E0</accession>
<evidence type="ECO:0000256" key="3">
    <source>
        <dbReference type="SAM" id="MobiDB-lite"/>
    </source>
</evidence>
<feature type="region of interest" description="Disordered" evidence="3">
    <location>
        <begin position="152"/>
        <end position="179"/>
    </location>
</feature>
<dbReference type="InterPro" id="IPR027417">
    <property type="entry name" value="P-loop_NTPase"/>
</dbReference>
<feature type="region of interest" description="Disordered" evidence="3">
    <location>
        <begin position="263"/>
        <end position="285"/>
    </location>
</feature>
<dbReference type="GO" id="GO:0006605">
    <property type="term" value="P:protein targeting"/>
    <property type="evidence" value="ECO:0007669"/>
    <property type="project" value="InterPro"/>
</dbReference>
<dbReference type="GO" id="GO:0006886">
    <property type="term" value="P:intracellular protein transport"/>
    <property type="evidence" value="ECO:0007669"/>
    <property type="project" value="InterPro"/>
</dbReference>
<feature type="compositionally biased region" description="Polar residues" evidence="3">
    <location>
        <begin position="310"/>
        <end position="326"/>
    </location>
</feature>
<dbReference type="InterPro" id="IPR014018">
    <property type="entry name" value="SecA_motor_DEAD"/>
</dbReference>
<dbReference type="Gene3D" id="3.40.50.300">
    <property type="entry name" value="P-loop containing nucleotide triphosphate hydrolases"/>
    <property type="match status" value="2"/>
</dbReference>
<dbReference type="GO" id="GO:0016020">
    <property type="term" value="C:membrane"/>
    <property type="evidence" value="ECO:0007669"/>
    <property type="project" value="InterPro"/>
</dbReference>
<proteinExistence type="predicted"/>
<gene>
    <name evidence="5" type="primary">secA_2</name>
    <name evidence="5" type="ORF">g.91941</name>
</gene>
<dbReference type="Pfam" id="PF07517">
    <property type="entry name" value="SecA_DEAD"/>
    <property type="match status" value="1"/>
</dbReference>
<organism evidence="5">
    <name type="scientific">Lygus hesperus</name>
    <name type="common">Western plant bug</name>
    <dbReference type="NCBI Taxonomy" id="30085"/>
    <lineage>
        <taxon>Eukaryota</taxon>
        <taxon>Metazoa</taxon>
        <taxon>Ecdysozoa</taxon>
        <taxon>Arthropoda</taxon>
        <taxon>Hexapoda</taxon>
        <taxon>Insecta</taxon>
        <taxon>Pterygota</taxon>
        <taxon>Neoptera</taxon>
        <taxon>Paraneoptera</taxon>
        <taxon>Hemiptera</taxon>
        <taxon>Heteroptera</taxon>
        <taxon>Panheteroptera</taxon>
        <taxon>Cimicomorpha</taxon>
        <taxon>Miridae</taxon>
        <taxon>Mirini</taxon>
        <taxon>Lygus</taxon>
    </lineage>
</organism>
<protein>
    <submittedName>
        <fullName evidence="5">Protein translocase subunit SecA</fullName>
    </submittedName>
</protein>
<evidence type="ECO:0000313" key="5">
    <source>
        <dbReference type="EMBL" id="JAQ12410.1"/>
    </source>
</evidence>
<dbReference type="PANTHER" id="PTHR30612:SF0">
    <property type="entry name" value="CHLOROPLAST PROTEIN-TRANSPORTING ATPASE"/>
    <property type="match status" value="1"/>
</dbReference>
<dbReference type="PROSITE" id="PS51196">
    <property type="entry name" value="SECA_MOTOR_DEAD"/>
    <property type="match status" value="1"/>
</dbReference>
<evidence type="ECO:0000259" key="4">
    <source>
        <dbReference type="PROSITE" id="PS51196"/>
    </source>
</evidence>
<dbReference type="GO" id="GO:0017038">
    <property type="term" value="P:protein import"/>
    <property type="evidence" value="ECO:0007669"/>
    <property type="project" value="InterPro"/>
</dbReference>
<evidence type="ECO:0000256" key="1">
    <source>
        <dbReference type="ARBA" id="ARBA00022927"/>
    </source>
</evidence>
<keyword evidence="1" id="KW-0813">Transport</keyword>
<evidence type="ECO:0000256" key="2">
    <source>
        <dbReference type="ARBA" id="ARBA00023010"/>
    </source>
</evidence>
<feature type="compositionally biased region" description="Polar residues" evidence="3">
    <location>
        <begin position="263"/>
        <end position="277"/>
    </location>
</feature>
<feature type="region of interest" description="Disordered" evidence="3">
    <location>
        <begin position="307"/>
        <end position="339"/>
    </location>
</feature>
<reference evidence="5" key="1">
    <citation type="journal article" date="2016" name="Gigascience">
        <title>De novo construction of an expanded transcriptome assembly for the western tarnished plant bug, Lygus hesperus.</title>
        <authorList>
            <person name="Tassone E.E."/>
            <person name="Geib S.M."/>
            <person name="Hall B."/>
            <person name="Fabrick J.A."/>
            <person name="Brent C.S."/>
            <person name="Hull J.J."/>
        </authorList>
    </citation>
    <scope>NUCLEOTIDE SEQUENCE</scope>
</reference>
<feature type="domain" description="SecA family profile" evidence="4">
    <location>
        <begin position="1153"/>
        <end position="1801"/>
    </location>
</feature>
<name>A0A146M1E0_LYGHE</name>
<keyword evidence="2" id="KW-0811">Translocation</keyword>
<dbReference type="EMBL" id="GDHC01006219">
    <property type="protein sequence ID" value="JAQ12410.1"/>
    <property type="molecule type" value="Transcribed_RNA"/>
</dbReference>